<proteinExistence type="predicted"/>
<feature type="transmembrane region" description="Helical" evidence="1">
    <location>
        <begin position="63"/>
        <end position="83"/>
    </location>
</feature>
<dbReference type="AlphaFoldDB" id="A0A4C1XMT1"/>
<keyword evidence="1" id="KW-0812">Transmembrane</keyword>
<sequence>MRDETKKHCGWRARRALAIAATTMRYGNIAVAVRRTNALPVKLQVNTEASYHAYVQVTQKLDIILPTIAGALIILGIGLRSGLGDRHGERCGSVPEAVKNDRIRLFEHHFEY</sequence>
<comment type="caution">
    <text evidence="2">The sequence shown here is derived from an EMBL/GenBank/DDBJ whole genome shotgun (WGS) entry which is preliminary data.</text>
</comment>
<keyword evidence="1" id="KW-1133">Transmembrane helix</keyword>
<organism evidence="2 3">
    <name type="scientific">Eumeta variegata</name>
    <name type="common">Bagworm moth</name>
    <name type="synonym">Eumeta japonica</name>
    <dbReference type="NCBI Taxonomy" id="151549"/>
    <lineage>
        <taxon>Eukaryota</taxon>
        <taxon>Metazoa</taxon>
        <taxon>Ecdysozoa</taxon>
        <taxon>Arthropoda</taxon>
        <taxon>Hexapoda</taxon>
        <taxon>Insecta</taxon>
        <taxon>Pterygota</taxon>
        <taxon>Neoptera</taxon>
        <taxon>Endopterygota</taxon>
        <taxon>Lepidoptera</taxon>
        <taxon>Glossata</taxon>
        <taxon>Ditrysia</taxon>
        <taxon>Tineoidea</taxon>
        <taxon>Psychidae</taxon>
        <taxon>Oiketicinae</taxon>
        <taxon>Eumeta</taxon>
    </lineage>
</organism>
<keyword evidence="3" id="KW-1185">Reference proteome</keyword>
<dbReference type="Proteomes" id="UP000299102">
    <property type="component" value="Unassembled WGS sequence"/>
</dbReference>
<keyword evidence="1" id="KW-0472">Membrane</keyword>
<dbReference type="EMBL" id="BGZK01000872">
    <property type="protein sequence ID" value="GBP63559.1"/>
    <property type="molecule type" value="Genomic_DNA"/>
</dbReference>
<reference evidence="2 3" key="1">
    <citation type="journal article" date="2019" name="Commun. Biol.">
        <title>The bagworm genome reveals a unique fibroin gene that provides high tensile strength.</title>
        <authorList>
            <person name="Kono N."/>
            <person name="Nakamura H."/>
            <person name="Ohtoshi R."/>
            <person name="Tomita M."/>
            <person name="Numata K."/>
            <person name="Arakawa K."/>
        </authorList>
    </citation>
    <scope>NUCLEOTIDE SEQUENCE [LARGE SCALE GENOMIC DNA]</scope>
</reference>
<accession>A0A4C1XMT1</accession>
<name>A0A4C1XMT1_EUMVA</name>
<gene>
    <name evidence="2" type="ORF">EVAR_61299_1</name>
</gene>
<protein>
    <submittedName>
        <fullName evidence="2">Uncharacterized protein</fullName>
    </submittedName>
</protein>
<evidence type="ECO:0000313" key="2">
    <source>
        <dbReference type="EMBL" id="GBP63559.1"/>
    </source>
</evidence>
<evidence type="ECO:0000256" key="1">
    <source>
        <dbReference type="SAM" id="Phobius"/>
    </source>
</evidence>
<evidence type="ECO:0000313" key="3">
    <source>
        <dbReference type="Proteomes" id="UP000299102"/>
    </source>
</evidence>